<dbReference type="EMBL" id="LNTC01000007">
    <property type="protein sequence ID" value="OQR42174.1"/>
    <property type="molecule type" value="Genomic_DNA"/>
</dbReference>
<evidence type="ECO:0000313" key="2">
    <source>
        <dbReference type="EMBL" id="OQR42174.1"/>
    </source>
</evidence>
<evidence type="ECO:0000313" key="3">
    <source>
        <dbReference type="Proteomes" id="UP000192599"/>
    </source>
</evidence>
<proteinExistence type="predicted"/>
<evidence type="ECO:0008006" key="4">
    <source>
        <dbReference type="Google" id="ProtNLM"/>
    </source>
</evidence>
<gene>
    <name evidence="2" type="ORF">AS859_01335</name>
</gene>
<comment type="caution">
    <text evidence="2">The sequence shown here is derived from an EMBL/GenBank/DDBJ whole genome shotgun (WGS) entry which is preliminary data.</text>
</comment>
<sequence length="153" mass="17412">MKKLFLALMLVLGFGLNVYASNNTPESVILGFAAAMQNGDIEKAKSYLDKKSFIKPKNIMKPQLGTKDTLEREINLFNSFLLYTDSENGNAHNPKDWTIKVEKNTNGHNNYELYLINSQLKQRWTSNTGINYSSSKSFEVIKVGKEWKIAGWI</sequence>
<evidence type="ECO:0000256" key="1">
    <source>
        <dbReference type="SAM" id="SignalP"/>
    </source>
</evidence>
<keyword evidence="1" id="KW-0732">Signal</keyword>
<feature type="chain" id="PRO_5013048578" description="DUF4878 domain-containing protein" evidence="1">
    <location>
        <begin position="21"/>
        <end position="153"/>
    </location>
</feature>
<accession>A0A1V9VE18</accession>
<name>A0A1V9VE18_9BACT</name>
<feature type="signal peptide" evidence="1">
    <location>
        <begin position="1"/>
        <end position="20"/>
    </location>
</feature>
<dbReference type="Proteomes" id="UP000192599">
    <property type="component" value="Unassembled WGS sequence"/>
</dbReference>
<dbReference type="AlphaFoldDB" id="A0A1V9VE18"/>
<reference evidence="2 3" key="1">
    <citation type="submission" date="2017-04" db="EMBL/GenBank/DDBJ databases">
        <title>Accumulation and expression of multiple antibiotic resistance genes in Arcobacter cryaerophilus that thrives in sewage.</title>
        <authorList>
            <person name="Millar J.A."/>
            <person name="Raghavan R."/>
        </authorList>
    </citation>
    <scope>NUCLEOTIDE SEQUENCE [LARGE SCALE GENOMIC DNA]</scope>
    <source>
        <strain evidence="2 3">AZT-1</strain>
    </source>
</reference>
<protein>
    <recommendedName>
        <fullName evidence="4">DUF4878 domain-containing protein</fullName>
    </recommendedName>
</protein>
<organism evidence="2 3">
    <name type="scientific">Aliarcobacter cryaerophilus</name>
    <dbReference type="NCBI Taxonomy" id="28198"/>
    <lineage>
        <taxon>Bacteria</taxon>
        <taxon>Pseudomonadati</taxon>
        <taxon>Campylobacterota</taxon>
        <taxon>Epsilonproteobacteria</taxon>
        <taxon>Campylobacterales</taxon>
        <taxon>Arcobacteraceae</taxon>
        <taxon>Aliarcobacter</taxon>
    </lineage>
</organism>